<proteinExistence type="predicted"/>
<sequence length="189" mass="20134">MKDSDAEIVSVSNSQKSQASTTFSDVAVTDSSFSNNTELFTDFSIDFADLNKIGDETLFTQAEVDDIMKDCTEGSSGADIISLDQSLEDFANTFCFSPIASSPAPVVSTGNTKKRSLGSDEEATLEEPKTKKARAQAQAKSSATLAPPESNPSYQKKSTQSKASTFTLALPELNSSYQKNKPQSNSGSP</sequence>
<dbReference type="Proteomes" id="UP001165064">
    <property type="component" value="Unassembled WGS sequence"/>
</dbReference>
<organism evidence="1 2">
    <name type="scientific">Ambrosiozyma monospora</name>
    <name type="common">Yeast</name>
    <name type="synonym">Endomycopsis monosporus</name>
    <dbReference type="NCBI Taxonomy" id="43982"/>
    <lineage>
        <taxon>Eukaryota</taxon>
        <taxon>Fungi</taxon>
        <taxon>Dikarya</taxon>
        <taxon>Ascomycota</taxon>
        <taxon>Saccharomycotina</taxon>
        <taxon>Pichiomycetes</taxon>
        <taxon>Pichiales</taxon>
        <taxon>Pichiaceae</taxon>
        <taxon>Ambrosiozyma</taxon>
    </lineage>
</organism>
<name>A0ACB5TNM4_AMBMO</name>
<gene>
    <name evidence="1" type="ORF">Amon02_000904700</name>
</gene>
<keyword evidence="2" id="KW-1185">Reference proteome</keyword>
<accession>A0ACB5TNM4</accession>
<protein>
    <submittedName>
        <fullName evidence="1">Unnamed protein product</fullName>
    </submittedName>
</protein>
<evidence type="ECO:0000313" key="2">
    <source>
        <dbReference type="Proteomes" id="UP001165064"/>
    </source>
</evidence>
<evidence type="ECO:0000313" key="1">
    <source>
        <dbReference type="EMBL" id="GME92159.1"/>
    </source>
</evidence>
<reference evidence="1" key="1">
    <citation type="submission" date="2023-04" db="EMBL/GenBank/DDBJ databases">
        <title>Ambrosiozyma monospora NBRC 10751.</title>
        <authorList>
            <person name="Ichikawa N."/>
            <person name="Sato H."/>
            <person name="Tonouchi N."/>
        </authorList>
    </citation>
    <scope>NUCLEOTIDE SEQUENCE</scope>
    <source>
        <strain evidence="1">NBRC 10751</strain>
    </source>
</reference>
<comment type="caution">
    <text evidence="1">The sequence shown here is derived from an EMBL/GenBank/DDBJ whole genome shotgun (WGS) entry which is preliminary data.</text>
</comment>
<dbReference type="EMBL" id="BSXS01008320">
    <property type="protein sequence ID" value="GME92159.1"/>
    <property type="molecule type" value="Genomic_DNA"/>
</dbReference>